<proteinExistence type="predicted"/>
<evidence type="ECO:0000313" key="2">
    <source>
        <dbReference type="Proteomes" id="UP001187192"/>
    </source>
</evidence>
<accession>A0AA88AEM3</accession>
<dbReference type="AlphaFoldDB" id="A0AA88AEM3"/>
<protein>
    <submittedName>
        <fullName evidence="1">Uncharacterized protein</fullName>
    </submittedName>
</protein>
<comment type="caution">
    <text evidence="1">The sequence shown here is derived from an EMBL/GenBank/DDBJ whole genome shotgun (WGS) entry which is preliminary data.</text>
</comment>
<dbReference type="EMBL" id="BTGU01000018">
    <property type="protein sequence ID" value="GMN44428.1"/>
    <property type="molecule type" value="Genomic_DNA"/>
</dbReference>
<organism evidence="1 2">
    <name type="scientific">Ficus carica</name>
    <name type="common">Common fig</name>
    <dbReference type="NCBI Taxonomy" id="3494"/>
    <lineage>
        <taxon>Eukaryota</taxon>
        <taxon>Viridiplantae</taxon>
        <taxon>Streptophyta</taxon>
        <taxon>Embryophyta</taxon>
        <taxon>Tracheophyta</taxon>
        <taxon>Spermatophyta</taxon>
        <taxon>Magnoliopsida</taxon>
        <taxon>eudicotyledons</taxon>
        <taxon>Gunneridae</taxon>
        <taxon>Pentapetalae</taxon>
        <taxon>rosids</taxon>
        <taxon>fabids</taxon>
        <taxon>Rosales</taxon>
        <taxon>Moraceae</taxon>
        <taxon>Ficeae</taxon>
        <taxon>Ficus</taxon>
    </lineage>
</organism>
<name>A0AA88AEM3_FICCA</name>
<keyword evidence="2" id="KW-1185">Reference proteome</keyword>
<sequence>MMRVVIQELPDKQFLHSVEEFVGYMLLHLAFQINLTSNLSRARITGCVVERGFVILPSLRTGLLLVWRGGNASFRPDYFGKIGVKGMVPTFRIPHEICDDLDATVRRFWWTGAVGVTILSTREVLREGSCVLIGSVTNTGMWTSIWENMLEETFGAHFADQLHERSKMFLWRLVIDCLPTKDLLDSLLIMRTGRVHLEIRHGMMDLFLLLQLQWRQSQHGFRSSNDWESPKLGTRHIRQMTRDEIKQEINPSVSFRPGRVNIDVAVQRHGVAIATVTRDARGSVLHLQTTGSGDGSC</sequence>
<evidence type="ECO:0000313" key="1">
    <source>
        <dbReference type="EMBL" id="GMN44428.1"/>
    </source>
</evidence>
<gene>
    <name evidence="1" type="ORF">TIFTF001_013626</name>
</gene>
<reference evidence="1" key="1">
    <citation type="submission" date="2023-07" db="EMBL/GenBank/DDBJ databases">
        <title>draft genome sequence of fig (Ficus carica).</title>
        <authorList>
            <person name="Takahashi T."/>
            <person name="Nishimura K."/>
        </authorList>
    </citation>
    <scope>NUCLEOTIDE SEQUENCE</scope>
</reference>
<dbReference type="Proteomes" id="UP001187192">
    <property type="component" value="Unassembled WGS sequence"/>
</dbReference>